<dbReference type="Gene3D" id="2.40.50.690">
    <property type="match status" value="1"/>
</dbReference>
<comment type="similarity">
    <text evidence="1">Belongs to the RNR ribonuclease family.</text>
</comment>
<dbReference type="InterPro" id="IPR050180">
    <property type="entry name" value="RNR_Ribonuclease"/>
</dbReference>
<feature type="compositionally biased region" description="Gly residues" evidence="2">
    <location>
        <begin position="29"/>
        <end position="39"/>
    </location>
</feature>
<dbReference type="Pfam" id="PF00773">
    <property type="entry name" value="RNB"/>
    <property type="match status" value="1"/>
</dbReference>
<protein>
    <recommendedName>
        <fullName evidence="3">RNB domain-containing protein</fullName>
    </recommendedName>
</protein>
<evidence type="ECO:0000256" key="2">
    <source>
        <dbReference type="SAM" id="MobiDB-lite"/>
    </source>
</evidence>
<feature type="region of interest" description="Disordered" evidence="2">
    <location>
        <begin position="1"/>
        <end position="70"/>
    </location>
</feature>
<dbReference type="PROSITE" id="PS01175">
    <property type="entry name" value="RIBONUCLEASE_II"/>
    <property type="match status" value="1"/>
</dbReference>
<evidence type="ECO:0000256" key="1">
    <source>
        <dbReference type="RuleBase" id="RU003901"/>
    </source>
</evidence>
<dbReference type="InterPro" id="IPR012340">
    <property type="entry name" value="NA-bd_OB-fold"/>
</dbReference>
<feature type="region of interest" description="Disordered" evidence="2">
    <location>
        <begin position="144"/>
        <end position="178"/>
    </location>
</feature>
<accession>A0A448YWE1</accession>
<dbReference type="InterPro" id="IPR001900">
    <property type="entry name" value="RNase_II/R"/>
</dbReference>
<dbReference type="Proteomes" id="UP000291116">
    <property type="component" value="Unassembled WGS sequence"/>
</dbReference>
<name>A0A448YWE1_9STRA</name>
<feature type="compositionally biased region" description="Basic and acidic residues" evidence="2">
    <location>
        <begin position="1"/>
        <end position="17"/>
    </location>
</feature>
<dbReference type="GO" id="GO:0000932">
    <property type="term" value="C:P-body"/>
    <property type="evidence" value="ECO:0007669"/>
    <property type="project" value="TreeGrafter"/>
</dbReference>
<sequence>MKSTREDSGRDKNDRGGRGKNGRKQSGNQGRGGGGGSKGGSRRSKNKGQNNGNRSSNRSNRSSFSSSSSPLVYPQYATLEECLTRYNRGDRNLIRGTIRCLPVRDGPAFCTCDRGSQSKDVVLDGPLERNRALDGDVVFVEIISKPPEEKEKGTAPSDRTPREEPGSETKEQESEDEWWQDDIDQVNLWDPVVPIAHKKLIPKSDSSSPSVAFDKEQKHGRVVFVVHPKEWSSEIKSKQNSHSRDRSAPTKRIVGTLKRLKGGTALLTSSNNRSMQQFRLSNADAEKYKDAPEGSIFAGKYTYGTWQETHKWPACSNLEQFGATGNIEDETAALLIEFGVDHGEFPSHVLEESQTVVASGQYSNGTESGWRPTEDMYEGRRDYRNQRIFTIDPTTAKDLDDALHITDLGNGQIEIGVHIADVSFFVTPDCAIDVEAQRRCTTVYLVDRVIPMLPRPLCEVACSLNENVERLAFSCVWRMNRDGSLVKGQDVWYGRTVIKSCARLDYSTAQNIIENKVAYPGENEIDEELWPVSRRPTGGHTIGQVAADVRLMNEIAQARRRLRFRNGAVALDAVKLTFQLDDDRETPLLCEPYKIRDSNKLVEEYMLLANFLVAQRLITNTGPRACLRNHEPPDYEGLEKAAALAMEAIGFRIDIESSEAVQKSLNRLSQECQDPILLKCITELLKNPMKPATYIAAGTLSQPEWAHFALHIPYYTHFTSPIRRYADVIVHRLLQASIDGEDAVEDFPMEVKEISAICGTCNEKKEGSRKAQERSDAVFLALYLRKFPKKRQLAVVTSIGMKAFTVFLPHLGISAMVYLDEHKHWIEAEAYEDPKFGRRIKLKRTQTHKGERWKELLVKNFLRLRVTCGCSDKPPLNVNLKLEGPWEGDDETR</sequence>
<dbReference type="InterPro" id="IPR022966">
    <property type="entry name" value="RNase_II/R_CS"/>
</dbReference>
<dbReference type="EMBL" id="CAACVS010000017">
    <property type="protein sequence ID" value="VEU34056.1"/>
    <property type="molecule type" value="Genomic_DNA"/>
</dbReference>
<dbReference type="SUPFAM" id="SSF50249">
    <property type="entry name" value="Nucleic acid-binding proteins"/>
    <property type="match status" value="2"/>
</dbReference>
<organism evidence="4 5">
    <name type="scientific">Pseudo-nitzschia multistriata</name>
    <dbReference type="NCBI Taxonomy" id="183589"/>
    <lineage>
        <taxon>Eukaryota</taxon>
        <taxon>Sar</taxon>
        <taxon>Stramenopiles</taxon>
        <taxon>Ochrophyta</taxon>
        <taxon>Bacillariophyta</taxon>
        <taxon>Bacillariophyceae</taxon>
        <taxon>Bacillariophycidae</taxon>
        <taxon>Bacillariales</taxon>
        <taxon>Bacillariaceae</taxon>
        <taxon>Pseudo-nitzschia</taxon>
    </lineage>
</organism>
<dbReference type="AlphaFoldDB" id="A0A448YWE1"/>
<dbReference type="SMART" id="SM00955">
    <property type="entry name" value="RNB"/>
    <property type="match status" value="1"/>
</dbReference>
<reference evidence="4 5" key="1">
    <citation type="submission" date="2019-01" db="EMBL/GenBank/DDBJ databases">
        <authorList>
            <person name="Ferrante I. M."/>
        </authorList>
    </citation>
    <scope>NUCLEOTIDE SEQUENCE [LARGE SCALE GENOMIC DNA]</scope>
    <source>
        <strain evidence="4 5">B856</strain>
    </source>
</reference>
<keyword evidence="5" id="KW-1185">Reference proteome</keyword>
<proteinExistence type="inferred from homology"/>
<dbReference type="OrthoDB" id="372421at2759"/>
<dbReference type="GO" id="GO:0006402">
    <property type="term" value="P:mRNA catabolic process"/>
    <property type="evidence" value="ECO:0007669"/>
    <property type="project" value="TreeGrafter"/>
</dbReference>
<feature type="compositionally biased region" description="Low complexity" evidence="2">
    <location>
        <begin position="47"/>
        <end position="69"/>
    </location>
</feature>
<dbReference type="PANTHER" id="PTHR23355:SF9">
    <property type="entry name" value="DIS3-LIKE EXONUCLEASE 2"/>
    <property type="match status" value="1"/>
</dbReference>
<feature type="domain" description="RNB" evidence="3">
    <location>
        <begin position="380"/>
        <end position="740"/>
    </location>
</feature>
<evidence type="ECO:0000313" key="4">
    <source>
        <dbReference type="EMBL" id="VEU34056.1"/>
    </source>
</evidence>
<dbReference type="GO" id="GO:0000175">
    <property type="term" value="F:3'-5'-RNA exonuclease activity"/>
    <property type="evidence" value="ECO:0007669"/>
    <property type="project" value="TreeGrafter"/>
</dbReference>
<feature type="compositionally biased region" description="Basic and acidic residues" evidence="2">
    <location>
        <begin position="146"/>
        <end position="172"/>
    </location>
</feature>
<gene>
    <name evidence="4" type="ORF">PSNMU_V1.4_AUG-EV-PASAV3_0007480</name>
</gene>
<evidence type="ECO:0000259" key="3">
    <source>
        <dbReference type="SMART" id="SM00955"/>
    </source>
</evidence>
<dbReference type="GO" id="GO:0003723">
    <property type="term" value="F:RNA binding"/>
    <property type="evidence" value="ECO:0007669"/>
    <property type="project" value="InterPro"/>
</dbReference>
<evidence type="ECO:0000313" key="5">
    <source>
        <dbReference type="Proteomes" id="UP000291116"/>
    </source>
</evidence>
<dbReference type="PANTHER" id="PTHR23355">
    <property type="entry name" value="RIBONUCLEASE"/>
    <property type="match status" value="1"/>
</dbReference>